<evidence type="ECO:0000259" key="1">
    <source>
        <dbReference type="PROSITE" id="PS50104"/>
    </source>
</evidence>
<evidence type="ECO:0000313" key="3">
    <source>
        <dbReference type="Proteomes" id="UP000283474"/>
    </source>
</evidence>
<reference evidence="2 3" key="1">
    <citation type="submission" date="2017-08" db="EMBL/GenBank/DDBJ databases">
        <authorList>
            <person name="Park S.-J."/>
            <person name="Kim H."/>
        </authorList>
    </citation>
    <scope>NUCLEOTIDE SEQUENCE [LARGE SCALE GENOMIC DNA]</scope>
    <source>
        <strain evidence="3">ye3</strain>
    </source>
</reference>
<accession>A0A451FSP3</accession>
<dbReference type="OrthoDB" id="104289at2"/>
<organism evidence="2 3">
    <name type="scientific">Pollutimonas thiosulfatoxidans</name>
    <dbReference type="NCBI Taxonomy" id="2028345"/>
    <lineage>
        <taxon>Bacteria</taxon>
        <taxon>Pseudomonadati</taxon>
        <taxon>Pseudomonadota</taxon>
        <taxon>Betaproteobacteria</taxon>
        <taxon>Burkholderiales</taxon>
        <taxon>Alcaligenaceae</taxon>
        <taxon>Pollutimonas</taxon>
    </lineage>
</organism>
<dbReference type="AlphaFoldDB" id="A0A451FSP3"/>
<gene>
    <name evidence="2" type="ORF">CKA81_06895</name>
</gene>
<dbReference type="Gene3D" id="3.40.50.10140">
    <property type="entry name" value="Toll/interleukin-1 receptor homology (TIR) domain"/>
    <property type="match status" value="1"/>
</dbReference>
<dbReference type="InterPro" id="IPR000157">
    <property type="entry name" value="TIR_dom"/>
</dbReference>
<dbReference type="SUPFAM" id="SSF52200">
    <property type="entry name" value="Toll/Interleukin receptor TIR domain"/>
    <property type="match status" value="1"/>
</dbReference>
<protein>
    <recommendedName>
        <fullName evidence="1">TIR domain-containing protein</fullName>
    </recommendedName>
</protein>
<sequence length="371" mass="41658">MIAEAIRGHFRRELYENVAGGAGLSVIFRSLPPPGGAVPLEIDVNEAHTTTIVILADNVLAADPQWVAYARKLGEQAEAAGLHVRTFPASVDRAVLAPLNMTEQALRWDLWDGDSATRTKRLLSELTYEFCRMLRHFLEHLQRPDEDEAALEAYLRKVQIFLSHSKHDDTGERTARLIRDRLQAGHGLASFFDVHDIPAGLRFHKVLLLQVRVSAMVAVHTDTYSSREWCRKEIIEAKRHNVPLVVADCISDLDERGFPYMGNVPVVRLDPEGPDRIDVVIARLLDEVLKDFLWRCRIAISTEAAGPAVVFIPRPPELITLATLPSEADVPAPIIVYPDPPLSKEEERLFFEIAPRVQLRSLTEWLSGAVR</sequence>
<dbReference type="Proteomes" id="UP000283474">
    <property type="component" value="Chromosome"/>
</dbReference>
<evidence type="ECO:0000313" key="2">
    <source>
        <dbReference type="EMBL" id="QAA95515.1"/>
    </source>
</evidence>
<dbReference type="PROSITE" id="PS50104">
    <property type="entry name" value="TIR"/>
    <property type="match status" value="1"/>
</dbReference>
<keyword evidence="3" id="KW-1185">Reference proteome</keyword>
<dbReference type="KEGG" id="pus:CKA81_06895"/>
<dbReference type="Pfam" id="PF13676">
    <property type="entry name" value="TIR_2"/>
    <property type="match status" value="1"/>
</dbReference>
<proteinExistence type="predicted"/>
<name>A0A451FSP3_9BURK</name>
<dbReference type="EMBL" id="CP022987">
    <property type="protein sequence ID" value="QAA95515.1"/>
    <property type="molecule type" value="Genomic_DNA"/>
</dbReference>
<dbReference type="InterPro" id="IPR035897">
    <property type="entry name" value="Toll_tir_struct_dom_sf"/>
</dbReference>
<dbReference type="GO" id="GO:0007165">
    <property type="term" value="P:signal transduction"/>
    <property type="evidence" value="ECO:0007669"/>
    <property type="project" value="InterPro"/>
</dbReference>
<feature type="domain" description="TIR" evidence="1">
    <location>
        <begin position="156"/>
        <end position="288"/>
    </location>
</feature>